<dbReference type="FunFam" id="3.30.60.30:FF:000036">
    <property type="entry name" value="Ovomucoid"/>
    <property type="match status" value="1"/>
</dbReference>
<reference evidence="6" key="1">
    <citation type="submission" date="2018-12" db="EMBL/GenBank/DDBJ databases">
        <authorList>
            <person name="Yazar S."/>
        </authorList>
    </citation>
    <scope>NUCLEOTIDE SEQUENCE [LARGE SCALE GENOMIC DNA]</scope>
</reference>
<dbReference type="Proteomes" id="UP000314987">
    <property type="component" value="Unassembled WGS sequence"/>
</dbReference>
<dbReference type="RefSeq" id="XP_027697701.1">
    <property type="nucleotide sequence ID" value="XM_027841900.1"/>
</dbReference>
<gene>
    <name evidence="5" type="primary">LOC114027767</name>
</gene>
<evidence type="ECO:0000313" key="6">
    <source>
        <dbReference type="Proteomes" id="UP000314987"/>
    </source>
</evidence>
<evidence type="ECO:0000313" key="5">
    <source>
        <dbReference type="Ensembl" id="ENSVURP00010032081.1"/>
    </source>
</evidence>
<keyword evidence="6" id="KW-1185">Reference proteome</keyword>
<dbReference type="GO" id="GO:0005576">
    <property type="term" value="C:extracellular region"/>
    <property type="evidence" value="ECO:0007669"/>
    <property type="project" value="UniProtKB-SubCell"/>
</dbReference>
<dbReference type="InterPro" id="IPR002350">
    <property type="entry name" value="Kazal_dom"/>
</dbReference>
<dbReference type="Gene3D" id="3.30.60.30">
    <property type="match status" value="2"/>
</dbReference>
<keyword evidence="3" id="KW-1015">Disulfide bond</keyword>
<reference evidence="5" key="3">
    <citation type="submission" date="2025-09" db="UniProtKB">
        <authorList>
            <consortium name="Ensembl"/>
        </authorList>
    </citation>
    <scope>IDENTIFICATION</scope>
</reference>
<feature type="domain" description="Kazal-like" evidence="4">
    <location>
        <begin position="56"/>
        <end position="117"/>
    </location>
</feature>
<dbReference type="InterPro" id="IPR036058">
    <property type="entry name" value="Kazal_dom_sf"/>
</dbReference>
<organism evidence="5 6">
    <name type="scientific">Vombatus ursinus</name>
    <name type="common">Common wombat</name>
    <dbReference type="NCBI Taxonomy" id="29139"/>
    <lineage>
        <taxon>Eukaryota</taxon>
        <taxon>Metazoa</taxon>
        <taxon>Chordata</taxon>
        <taxon>Craniata</taxon>
        <taxon>Vertebrata</taxon>
        <taxon>Euteleostomi</taxon>
        <taxon>Mammalia</taxon>
        <taxon>Metatheria</taxon>
        <taxon>Diprotodontia</taxon>
        <taxon>Vombatidae</taxon>
        <taxon>Vombatus</taxon>
    </lineage>
</organism>
<dbReference type="FunFam" id="3.30.60.30:FF:000037">
    <property type="entry name" value="Ovomucoid"/>
    <property type="match status" value="1"/>
</dbReference>
<dbReference type="GeneTree" id="ENSGT00520000060726"/>
<dbReference type="PROSITE" id="PS51465">
    <property type="entry name" value="KAZAL_2"/>
    <property type="match status" value="2"/>
</dbReference>
<dbReference type="PANTHER" id="PTHR47499:SF2">
    <property type="entry name" value="SERINE PROTEASE INHIBITOR KAZAL-TYPE 9"/>
    <property type="match status" value="1"/>
</dbReference>
<evidence type="ECO:0000256" key="2">
    <source>
        <dbReference type="ARBA" id="ARBA00022525"/>
    </source>
</evidence>
<evidence type="ECO:0000256" key="3">
    <source>
        <dbReference type="ARBA" id="ARBA00023157"/>
    </source>
</evidence>
<dbReference type="OrthoDB" id="9450974at2759"/>
<dbReference type="SUPFAM" id="SSF100895">
    <property type="entry name" value="Kazal-type serine protease inhibitors"/>
    <property type="match status" value="2"/>
</dbReference>
<dbReference type="AlphaFoldDB" id="A0A4X2MBZ8"/>
<feature type="domain" description="Kazal-like" evidence="4">
    <location>
        <begin position="118"/>
        <end position="166"/>
    </location>
</feature>
<dbReference type="PROSITE" id="PS00282">
    <property type="entry name" value="KAZAL_1"/>
    <property type="match status" value="2"/>
</dbReference>
<dbReference type="InterPro" id="IPR050159">
    <property type="entry name" value="Kazal-type_SerProtInhib"/>
</dbReference>
<name>A0A4X2MBZ8_VOMUR</name>
<evidence type="ECO:0000259" key="4">
    <source>
        <dbReference type="PROSITE" id="PS51465"/>
    </source>
</evidence>
<dbReference type="SMART" id="SM00280">
    <property type="entry name" value="KAZAL"/>
    <property type="match status" value="2"/>
</dbReference>
<dbReference type="CDD" id="cd00104">
    <property type="entry name" value="KAZAL_FS"/>
    <property type="match status" value="1"/>
</dbReference>
<proteinExistence type="predicted"/>
<dbReference type="GO" id="GO:0004867">
    <property type="term" value="F:serine-type endopeptidase inhibitor activity"/>
    <property type="evidence" value="ECO:0007669"/>
    <property type="project" value="UniProtKB-ARBA"/>
</dbReference>
<dbReference type="GeneID" id="114027767"/>
<dbReference type="Pfam" id="PF00050">
    <property type="entry name" value="Kazal_1"/>
    <property type="match status" value="2"/>
</dbReference>
<accession>A0A4X2MBZ8</accession>
<dbReference type="CDD" id="cd01327">
    <property type="entry name" value="KAZAL_PSTI"/>
    <property type="match status" value="1"/>
</dbReference>
<reference evidence="5" key="2">
    <citation type="submission" date="2025-08" db="UniProtKB">
        <authorList>
            <consortium name="Ensembl"/>
        </authorList>
    </citation>
    <scope>IDENTIFICATION</scope>
</reference>
<keyword evidence="2" id="KW-0964">Secreted</keyword>
<comment type="subcellular location">
    <subcellularLocation>
        <location evidence="1">Secreted</location>
    </subcellularLocation>
</comment>
<protein>
    <recommendedName>
        <fullName evidence="4">Kazal-like domain-containing protein</fullName>
    </recommendedName>
</protein>
<dbReference type="STRING" id="29139.ENSVURP00010032081"/>
<dbReference type="Ensembl" id="ENSVURT00010036528.1">
    <property type="protein sequence ID" value="ENSVURP00010032081.1"/>
    <property type="gene ID" value="ENSVURG00010024488.1"/>
</dbReference>
<sequence length="166" mass="18783">MGQRKLSYLNFCLQRLSPSPLAPVSLFMMKSAALAFLVLAISNWAFYVAAKAEQVKGTQVDCSGYFQRKYNSLACPRNLDPICGTNQKNYDNECLLCDYNLKNRLNIRKLHDGKCIRCPKEEQEFCTLEYNPHCGSDGNLYGNKCDFCNAFVRSQGTLTLSRYGVC</sequence>
<dbReference type="PANTHER" id="PTHR47499">
    <property type="entry name" value="SERINE PROTEASE INHIBITOR KAZAL-TYPE 7 SPINK7"/>
    <property type="match status" value="1"/>
</dbReference>
<evidence type="ECO:0000256" key="1">
    <source>
        <dbReference type="ARBA" id="ARBA00004613"/>
    </source>
</evidence>